<evidence type="ECO:0000313" key="3">
    <source>
        <dbReference type="EMBL" id="QDU63609.1"/>
    </source>
</evidence>
<feature type="region of interest" description="Disordered" evidence="1">
    <location>
        <begin position="1"/>
        <end position="22"/>
    </location>
</feature>
<dbReference type="EMBL" id="CP036279">
    <property type="protein sequence ID" value="QDU63609.1"/>
    <property type="molecule type" value="Genomic_DNA"/>
</dbReference>
<reference evidence="3 4" key="1">
    <citation type="submission" date="2019-02" db="EMBL/GenBank/DDBJ databases">
        <title>Deep-cultivation of Planctomycetes and their phenomic and genomic characterization uncovers novel biology.</title>
        <authorList>
            <person name="Wiegand S."/>
            <person name="Jogler M."/>
            <person name="Boedeker C."/>
            <person name="Pinto D."/>
            <person name="Vollmers J."/>
            <person name="Rivas-Marin E."/>
            <person name="Kohn T."/>
            <person name="Peeters S.H."/>
            <person name="Heuer A."/>
            <person name="Rast P."/>
            <person name="Oberbeckmann S."/>
            <person name="Bunk B."/>
            <person name="Jeske O."/>
            <person name="Meyerdierks A."/>
            <person name="Storesund J.E."/>
            <person name="Kallscheuer N."/>
            <person name="Luecker S."/>
            <person name="Lage O.M."/>
            <person name="Pohl T."/>
            <person name="Merkel B.J."/>
            <person name="Hornburger P."/>
            <person name="Mueller R.-W."/>
            <person name="Bruemmer F."/>
            <person name="Labrenz M."/>
            <person name="Spormann A.M."/>
            <person name="Op den Camp H."/>
            <person name="Overmann J."/>
            <person name="Amann R."/>
            <person name="Jetten M.S.M."/>
            <person name="Mascher T."/>
            <person name="Medema M.H."/>
            <person name="Devos D.P."/>
            <person name="Kaster A.-K."/>
            <person name="Ovreas L."/>
            <person name="Rohde M."/>
            <person name="Galperin M.Y."/>
            <person name="Jogler C."/>
        </authorList>
    </citation>
    <scope>NUCLEOTIDE SEQUENCE [LARGE SCALE GENOMIC DNA]</scope>
    <source>
        <strain evidence="3 4">Pan216</strain>
    </source>
</reference>
<keyword evidence="2" id="KW-0472">Membrane</keyword>
<dbReference type="KEGG" id="knv:Pan216_44900"/>
<evidence type="ECO:0000313" key="4">
    <source>
        <dbReference type="Proteomes" id="UP000317093"/>
    </source>
</evidence>
<feature type="compositionally biased region" description="Polar residues" evidence="1">
    <location>
        <begin position="1"/>
        <end position="10"/>
    </location>
</feature>
<evidence type="ECO:0000256" key="2">
    <source>
        <dbReference type="SAM" id="Phobius"/>
    </source>
</evidence>
<dbReference type="Proteomes" id="UP000317093">
    <property type="component" value="Chromosome"/>
</dbReference>
<evidence type="ECO:0000256" key="1">
    <source>
        <dbReference type="SAM" id="MobiDB-lite"/>
    </source>
</evidence>
<protein>
    <submittedName>
        <fullName evidence="3">Uncharacterized protein</fullName>
    </submittedName>
</protein>
<organism evidence="3 4">
    <name type="scientific">Kolteria novifilia</name>
    <dbReference type="NCBI Taxonomy" id="2527975"/>
    <lineage>
        <taxon>Bacteria</taxon>
        <taxon>Pseudomonadati</taxon>
        <taxon>Planctomycetota</taxon>
        <taxon>Planctomycetia</taxon>
        <taxon>Kolteriales</taxon>
        <taxon>Kolteriaceae</taxon>
        <taxon>Kolteria</taxon>
    </lineage>
</organism>
<proteinExistence type="predicted"/>
<name>A0A518B9G7_9BACT</name>
<keyword evidence="4" id="KW-1185">Reference proteome</keyword>
<keyword evidence="2" id="KW-1133">Transmembrane helix</keyword>
<feature type="transmembrane region" description="Helical" evidence="2">
    <location>
        <begin position="26"/>
        <end position="54"/>
    </location>
</feature>
<accession>A0A518B9G7</accession>
<keyword evidence="2" id="KW-0812">Transmembrane</keyword>
<dbReference type="RefSeq" id="WP_145261196.1">
    <property type="nucleotide sequence ID" value="NZ_CP036279.1"/>
</dbReference>
<sequence length="234" mass="25124">MSEGFTSSETFDSEEKRPSRPKGQGLGCLGWSLIGCGGVLVVFVIAAIILVWYMKSLFVEDPVQAGKMLQEIVPCRVPEGYEPRMAMRIPIVDGSFVVIAPKGVAFAGSDEKAFDFTVFFVAHFPGATKEQLQVQLKQQGIGDGENVQVKDEAPVEIEAGGETFRGERAVSQGKGDGKPMVQYFFPLRAGVIMAAFGPEEKFDEAALKSFLGSIAEKDGNEAKAEPAKEAAPAP</sequence>
<dbReference type="AlphaFoldDB" id="A0A518B9G7"/>
<gene>
    <name evidence="3" type="ORF">Pan216_44900</name>
</gene>